<comment type="caution">
    <text evidence="7">The sequence shown here is derived from an EMBL/GenBank/DDBJ whole genome shotgun (WGS) entry which is preliminary data.</text>
</comment>
<gene>
    <name evidence="7" type="ORF">B0F90DRAFT_1808237</name>
</gene>
<comment type="subcellular location">
    <subcellularLocation>
        <location evidence="1">Endomembrane system</location>
        <topology evidence="1">Multi-pass membrane protein</topology>
    </subcellularLocation>
</comment>
<evidence type="ECO:0000256" key="4">
    <source>
        <dbReference type="ARBA" id="ARBA00023136"/>
    </source>
</evidence>
<name>A0AAD4QP71_9AGAM</name>
<dbReference type="PANTHER" id="PTHR28293:SF1">
    <property type="entry name" value="NUCLEAR RIM PROTEIN 1"/>
    <property type="match status" value="1"/>
</dbReference>
<dbReference type="GO" id="GO:0043007">
    <property type="term" value="P:maintenance of rDNA"/>
    <property type="evidence" value="ECO:0007669"/>
    <property type="project" value="TreeGrafter"/>
</dbReference>
<evidence type="ECO:0000313" key="8">
    <source>
        <dbReference type="Proteomes" id="UP001203297"/>
    </source>
</evidence>
<evidence type="ECO:0000256" key="5">
    <source>
        <dbReference type="SAM" id="MobiDB-lite"/>
    </source>
</evidence>
<feature type="region of interest" description="Disordered" evidence="5">
    <location>
        <begin position="72"/>
        <end position="99"/>
    </location>
</feature>
<dbReference type="GO" id="GO:0007096">
    <property type="term" value="P:regulation of exit from mitosis"/>
    <property type="evidence" value="ECO:0007669"/>
    <property type="project" value="TreeGrafter"/>
</dbReference>
<dbReference type="EMBL" id="WTXG01000003">
    <property type="protein sequence ID" value="KAI0306568.1"/>
    <property type="molecule type" value="Genomic_DNA"/>
</dbReference>
<evidence type="ECO:0000256" key="3">
    <source>
        <dbReference type="ARBA" id="ARBA00022989"/>
    </source>
</evidence>
<evidence type="ECO:0000256" key="6">
    <source>
        <dbReference type="SAM" id="Phobius"/>
    </source>
</evidence>
<evidence type="ECO:0000256" key="2">
    <source>
        <dbReference type="ARBA" id="ARBA00022692"/>
    </source>
</evidence>
<proteinExistence type="predicted"/>
<dbReference type="Proteomes" id="UP001203297">
    <property type="component" value="Unassembled WGS sequence"/>
</dbReference>
<evidence type="ECO:0000313" key="7">
    <source>
        <dbReference type="EMBL" id="KAI0306568.1"/>
    </source>
</evidence>
<dbReference type="InterPro" id="IPR018819">
    <property type="entry name" value="Nur1/Mug154"/>
</dbReference>
<organism evidence="7 8">
    <name type="scientific">Multifurca ochricompacta</name>
    <dbReference type="NCBI Taxonomy" id="376703"/>
    <lineage>
        <taxon>Eukaryota</taxon>
        <taxon>Fungi</taxon>
        <taxon>Dikarya</taxon>
        <taxon>Basidiomycota</taxon>
        <taxon>Agaricomycotina</taxon>
        <taxon>Agaricomycetes</taxon>
        <taxon>Russulales</taxon>
        <taxon>Russulaceae</taxon>
        <taxon>Multifurca</taxon>
    </lineage>
</organism>
<protein>
    <recommendedName>
        <fullName evidence="9">Nuclear rim protein 1</fullName>
    </recommendedName>
</protein>
<accession>A0AAD4QP71</accession>
<feature type="compositionally biased region" description="Low complexity" evidence="5">
    <location>
        <begin position="1"/>
        <end position="27"/>
    </location>
</feature>
<reference evidence="7" key="1">
    <citation type="journal article" date="2022" name="New Phytol.">
        <title>Evolutionary transition to the ectomycorrhizal habit in the genomes of a hyperdiverse lineage of mushroom-forming fungi.</title>
        <authorList>
            <person name="Looney B."/>
            <person name="Miyauchi S."/>
            <person name="Morin E."/>
            <person name="Drula E."/>
            <person name="Courty P.E."/>
            <person name="Kohler A."/>
            <person name="Kuo A."/>
            <person name="LaButti K."/>
            <person name="Pangilinan J."/>
            <person name="Lipzen A."/>
            <person name="Riley R."/>
            <person name="Andreopoulos W."/>
            <person name="He G."/>
            <person name="Johnson J."/>
            <person name="Nolan M."/>
            <person name="Tritt A."/>
            <person name="Barry K.W."/>
            <person name="Grigoriev I.V."/>
            <person name="Nagy L.G."/>
            <person name="Hibbett D."/>
            <person name="Henrissat B."/>
            <person name="Matheny P.B."/>
            <person name="Labbe J."/>
            <person name="Martin F.M."/>
        </authorList>
    </citation>
    <scope>NUCLEOTIDE SEQUENCE</scope>
    <source>
        <strain evidence="7">BPL690</strain>
    </source>
</reference>
<keyword evidence="4 6" id="KW-0472">Membrane</keyword>
<sequence length="375" mass="42127">MASPRRSSTSSSHRIINSTTTSSTLTSGLPLPVTPRARASYPIARSPLESPSISASLPFDWEAVRGLRDPPYFPLGPKRRNARKSDMGTPNGKGTPTQRAVRKKSFYEKLVSLPSRVAFEISIFPNNVPLPPPKISAYLIGGILHIIHFCIRITQIRSIPDSDIGWEDMYREDNNVAWFDWTVPMTCLLIVTASLNTLFLFTHTKLYHLHLQPDPVASPHARFVSTSTDPPSLATRLRIHSWNTFLAFWRFLLGISPSSSSGSSAFGGPRVQELEVWTPSEGELMLFCVYSPIHVFLWMLWNAGNWIMMAAIMLGVSFQVRVLTTTYEALLKDRAIIAAEVLHEYDAKFVSPRIYPVRRDACVMTNEAEIVDHTR</sequence>
<evidence type="ECO:0000256" key="1">
    <source>
        <dbReference type="ARBA" id="ARBA00004127"/>
    </source>
</evidence>
<keyword evidence="2 6" id="KW-0812">Transmembrane</keyword>
<dbReference type="PANTHER" id="PTHR28293">
    <property type="entry name" value="NUCLEAR RIM PROTEIN 1"/>
    <property type="match status" value="1"/>
</dbReference>
<evidence type="ECO:0008006" key="9">
    <source>
        <dbReference type="Google" id="ProtNLM"/>
    </source>
</evidence>
<dbReference type="GO" id="GO:0012505">
    <property type="term" value="C:endomembrane system"/>
    <property type="evidence" value="ECO:0007669"/>
    <property type="project" value="UniProtKB-SubCell"/>
</dbReference>
<feature type="transmembrane region" description="Helical" evidence="6">
    <location>
        <begin position="176"/>
        <end position="201"/>
    </location>
</feature>
<dbReference type="Pfam" id="PF10332">
    <property type="entry name" value="DUF2418"/>
    <property type="match status" value="1"/>
</dbReference>
<dbReference type="AlphaFoldDB" id="A0AAD4QP71"/>
<keyword evidence="3 6" id="KW-1133">Transmembrane helix</keyword>
<feature type="region of interest" description="Disordered" evidence="5">
    <location>
        <begin position="1"/>
        <end position="32"/>
    </location>
</feature>
<keyword evidence="8" id="KW-1185">Reference proteome</keyword>